<reference evidence="1 2" key="1">
    <citation type="submission" date="2022-04" db="EMBL/GenBank/DDBJ databases">
        <title>Genome sequence of C. roseum typestrain.</title>
        <authorList>
            <person name="Poehlein A."/>
            <person name="Schoch T."/>
            <person name="Duerre P."/>
            <person name="Daniel R."/>
        </authorList>
    </citation>
    <scope>NUCLEOTIDE SEQUENCE [LARGE SCALE GENOMIC DNA]</scope>
    <source>
        <strain evidence="1 2">DSM 7320</strain>
        <plasmid evidence="1 2">p330</plasmid>
    </source>
</reference>
<evidence type="ECO:0000313" key="1">
    <source>
        <dbReference type="EMBL" id="URZ14017.1"/>
    </source>
</evidence>
<protein>
    <submittedName>
        <fullName evidence="1">Uncharacterized protein</fullName>
    </submittedName>
</protein>
<evidence type="ECO:0000313" key="2">
    <source>
        <dbReference type="Proteomes" id="UP000190951"/>
    </source>
</evidence>
<dbReference type="Proteomes" id="UP000190951">
    <property type="component" value="Plasmid p330"/>
</dbReference>
<sequence length="39" mass="4487">MFFKKHKNLLVIMAVFILVLGFAGVFNSQLLSQMPGYPW</sequence>
<dbReference type="EMBL" id="CP096984">
    <property type="protein sequence ID" value="URZ14017.1"/>
    <property type="molecule type" value="Genomic_DNA"/>
</dbReference>
<gene>
    <name evidence="1" type="ORF">CROST_047950</name>
</gene>
<name>A0A1S8L8E4_9CLOT</name>
<keyword evidence="2" id="KW-1185">Reference proteome</keyword>
<dbReference type="KEGG" id="crw:CROST_047950"/>
<accession>A0A1S8L8E4</accession>
<dbReference type="STRING" id="84029.CROST_13900"/>
<proteinExistence type="predicted"/>
<geneLocation type="plasmid" evidence="1 2">
    <name>p330</name>
</geneLocation>
<organism evidence="1 2">
    <name type="scientific">Clostridium felsineum</name>
    <dbReference type="NCBI Taxonomy" id="36839"/>
    <lineage>
        <taxon>Bacteria</taxon>
        <taxon>Bacillati</taxon>
        <taxon>Bacillota</taxon>
        <taxon>Clostridia</taxon>
        <taxon>Eubacteriales</taxon>
        <taxon>Clostridiaceae</taxon>
        <taxon>Clostridium</taxon>
    </lineage>
</organism>
<dbReference type="AlphaFoldDB" id="A0A1S8L8E4"/>
<keyword evidence="1" id="KW-0614">Plasmid</keyword>